<gene>
    <name evidence="2" type="ORF">QNM18_17000</name>
</gene>
<proteinExistence type="predicted"/>
<keyword evidence="1" id="KW-0472">Membrane</keyword>
<keyword evidence="1" id="KW-0812">Transmembrane</keyword>
<keyword evidence="1" id="KW-1133">Transmembrane helix</keyword>
<sequence length="111" mass="12278">MIYGLATLLCFGAFYAFAMAKTPHYKSVFGSRPSQKQTQQFKFAAWIIILLSFLVNLTQAIGYGSLMFCGQMALSVLLIALCVTYKPLWLRSLLYVLPTTTGTLAILIAVL</sequence>
<dbReference type="Proteomes" id="UP001231915">
    <property type="component" value="Unassembled WGS sequence"/>
</dbReference>
<comment type="caution">
    <text evidence="2">The sequence shown here is derived from an EMBL/GenBank/DDBJ whole genome shotgun (WGS) entry which is preliminary data.</text>
</comment>
<dbReference type="EMBL" id="JASJUT010000007">
    <property type="protein sequence ID" value="MDK2596750.1"/>
    <property type="molecule type" value="Genomic_DNA"/>
</dbReference>
<dbReference type="RefSeq" id="WP_284137906.1">
    <property type="nucleotide sequence ID" value="NZ_JASJUT010000007.1"/>
</dbReference>
<dbReference type="Pfam" id="PF11804">
    <property type="entry name" value="DUF3325"/>
    <property type="match status" value="1"/>
</dbReference>
<accession>A0ABT7EP36</accession>
<name>A0ABT7EP36_9GAMM</name>
<evidence type="ECO:0000313" key="3">
    <source>
        <dbReference type="Proteomes" id="UP001231915"/>
    </source>
</evidence>
<keyword evidence="3" id="KW-1185">Reference proteome</keyword>
<reference evidence="2 3" key="1">
    <citation type="submission" date="2023-05" db="EMBL/GenBank/DDBJ databases">
        <title>Pseudoalteromonas ardens sp. nov., Pseudoalteromonas obscura sp. nov., and Pseudoalteromonas umbrosa sp. nov., isolated from the coral Montipora capitata.</title>
        <authorList>
            <person name="Thomas E.M."/>
            <person name="Smith E.M."/>
            <person name="Papke E."/>
            <person name="Shlafstein M.D."/>
            <person name="Oline D.K."/>
            <person name="Videau P."/>
            <person name="Saw J.H."/>
            <person name="Strangman W.K."/>
            <person name="Ushijima B."/>
        </authorList>
    </citation>
    <scope>NUCLEOTIDE SEQUENCE [LARGE SCALE GENOMIC DNA]</scope>
    <source>
        <strain evidence="2 3">P94</strain>
    </source>
</reference>
<protein>
    <submittedName>
        <fullName evidence="2">DUF3325 domain-containing protein</fullName>
    </submittedName>
</protein>
<dbReference type="InterPro" id="IPR021762">
    <property type="entry name" value="DUF3325"/>
</dbReference>
<evidence type="ECO:0000313" key="2">
    <source>
        <dbReference type="EMBL" id="MDK2596750.1"/>
    </source>
</evidence>
<feature type="transmembrane region" description="Helical" evidence="1">
    <location>
        <begin position="92"/>
        <end position="110"/>
    </location>
</feature>
<feature type="transmembrane region" description="Helical" evidence="1">
    <location>
        <begin position="44"/>
        <end position="61"/>
    </location>
</feature>
<evidence type="ECO:0000256" key="1">
    <source>
        <dbReference type="SAM" id="Phobius"/>
    </source>
</evidence>
<organism evidence="2 3">
    <name type="scientific">Pseudoalteromonas obscura</name>
    <dbReference type="NCBI Taxonomy" id="3048491"/>
    <lineage>
        <taxon>Bacteria</taxon>
        <taxon>Pseudomonadati</taxon>
        <taxon>Pseudomonadota</taxon>
        <taxon>Gammaproteobacteria</taxon>
        <taxon>Alteromonadales</taxon>
        <taxon>Pseudoalteromonadaceae</taxon>
        <taxon>Pseudoalteromonas</taxon>
    </lineage>
</organism>